<dbReference type="Gene3D" id="3.30.565.10">
    <property type="entry name" value="Histidine kinase-like ATPase, C-terminal domain"/>
    <property type="match status" value="1"/>
</dbReference>
<evidence type="ECO:0000256" key="2">
    <source>
        <dbReference type="ARBA" id="ARBA00001966"/>
    </source>
</evidence>
<evidence type="ECO:0000256" key="12">
    <source>
        <dbReference type="ARBA" id="ARBA00023012"/>
    </source>
</evidence>
<keyword evidence="12" id="KW-0902">Two-component regulatory system</keyword>
<feature type="domain" description="Histidine kinase" evidence="17">
    <location>
        <begin position="272"/>
        <end position="357"/>
    </location>
</feature>
<evidence type="ECO:0000256" key="6">
    <source>
        <dbReference type="ARBA" id="ARBA00022485"/>
    </source>
</evidence>
<dbReference type="PROSITE" id="PS50109">
    <property type="entry name" value="HIS_KIN"/>
    <property type="match status" value="1"/>
</dbReference>
<dbReference type="PANTHER" id="PTHR24421:SF62">
    <property type="entry name" value="SENSORY TRANSDUCTION HISTIDINE KINASE"/>
    <property type="match status" value="1"/>
</dbReference>
<comment type="catalytic activity">
    <reaction evidence="1">
        <text>ATP + protein L-histidine = ADP + protein N-phospho-L-histidine.</text>
        <dbReference type="EC" id="2.7.13.3"/>
    </reaction>
</comment>
<dbReference type="CDD" id="cd16917">
    <property type="entry name" value="HATPase_UhpB-NarQ-NarX-like"/>
    <property type="match status" value="1"/>
</dbReference>
<organism evidence="18 19">
    <name type="scientific">Nonomuraea typhae</name>
    <dbReference type="NCBI Taxonomy" id="2603600"/>
    <lineage>
        <taxon>Bacteria</taxon>
        <taxon>Bacillati</taxon>
        <taxon>Actinomycetota</taxon>
        <taxon>Actinomycetes</taxon>
        <taxon>Streptosporangiales</taxon>
        <taxon>Streptosporangiaceae</taxon>
        <taxon>Nonomuraea</taxon>
    </lineage>
</organism>
<dbReference type="EMBL" id="JBITGY010000001">
    <property type="protein sequence ID" value="MFI6496170.1"/>
    <property type="molecule type" value="Genomic_DNA"/>
</dbReference>
<feature type="transmembrane region" description="Helical" evidence="16">
    <location>
        <begin position="33"/>
        <end position="51"/>
    </location>
</feature>
<evidence type="ECO:0000256" key="13">
    <source>
        <dbReference type="ARBA" id="ARBA00023014"/>
    </source>
</evidence>
<dbReference type="GO" id="GO:0016301">
    <property type="term" value="F:kinase activity"/>
    <property type="evidence" value="ECO:0007669"/>
    <property type="project" value="UniProtKB-KW"/>
</dbReference>
<dbReference type="Pfam" id="PF07730">
    <property type="entry name" value="HisKA_3"/>
    <property type="match status" value="1"/>
</dbReference>
<comment type="cofactor">
    <cofactor evidence="2">
        <name>[4Fe-4S] cluster</name>
        <dbReference type="ChEBI" id="CHEBI:49883"/>
    </cofactor>
</comment>
<dbReference type="InterPro" id="IPR017205">
    <property type="entry name" value="Sig_transdc_His_kinase_ChrS"/>
</dbReference>
<keyword evidence="9" id="KW-0479">Metal-binding</keyword>
<dbReference type="InterPro" id="IPR036890">
    <property type="entry name" value="HATPase_C_sf"/>
</dbReference>
<evidence type="ECO:0000256" key="3">
    <source>
        <dbReference type="ARBA" id="ARBA00004496"/>
    </source>
</evidence>
<keyword evidence="16" id="KW-0472">Membrane</keyword>
<keyword evidence="7" id="KW-0963">Cytoplasm</keyword>
<dbReference type="PANTHER" id="PTHR24421">
    <property type="entry name" value="NITRATE/NITRITE SENSOR PROTEIN NARX-RELATED"/>
    <property type="match status" value="1"/>
</dbReference>
<dbReference type="EC" id="2.7.13.3" evidence="4"/>
<proteinExistence type="predicted"/>
<evidence type="ECO:0000256" key="1">
    <source>
        <dbReference type="ARBA" id="ARBA00000085"/>
    </source>
</evidence>
<dbReference type="InterPro" id="IPR005467">
    <property type="entry name" value="His_kinase_dom"/>
</dbReference>
<comment type="subcellular location">
    <subcellularLocation>
        <location evidence="3">Cytoplasm</location>
    </subcellularLocation>
</comment>
<name>A0ABW7YJT6_9ACTN</name>
<evidence type="ECO:0000256" key="7">
    <source>
        <dbReference type="ARBA" id="ARBA00022490"/>
    </source>
</evidence>
<protein>
    <recommendedName>
        <fullName evidence="5">Oxygen sensor histidine kinase NreB</fullName>
        <ecNumber evidence="4">2.7.13.3</ecNumber>
    </recommendedName>
    <alternativeName>
        <fullName evidence="15">Nitrogen regulation protein B</fullName>
    </alternativeName>
</protein>
<evidence type="ECO:0000256" key="8">
    <source>
        <dbReference type="ARBA" id="ARBA00022679"/>
    </source>
</evidence>
<feature type="transmembrane region" description="Helical" evidence="16">
    <location>
        <begin position="63"/>
        <end position="83"/>
    </location>
</feature>
<accession>A0ABW7YJT6</accession>
<evidence type="ECO:0000259" key="17">
    <source>
        <dbReference type="PROSITE" id="PS50109"/>
    </source>
</evidence>
<reference evidence="18 19" key="1">
    <citation type="submission" date="2024-10" db="EMBL/GenBank/DDBJ databases">
        <title>The Natural Products Discovery Center: Release of the First 8490 Sequenced Strains for Exploring Actinobacteria Biosynthetic Diversity.</title>
        <authorList>
            <person name="Kalkreuter E."/>
            <person name="Kautsar S.A."/>
            <person name="Yang D."/>
            <person name="Bader C.D."/>
            <person name="Teijaro C.N."/>
            <person name="Fluegel L."/>
            <person name="Davis C.M."/>
            <person name="Simpson J.R."/>
            <person name="Lauterbach L."/>
            <person name="Steele A.D."/>
            <person name="Gui C."/>
            <person name="Meng S."/>
            <person name="Li G."/>
            <person name="Viehrig K."/>
            <person name="Ye F."/>
            <person name="Su P."/>
            <person name="Kiefer A.F."/>
            <person name="Nichols A."/>
            <person name="Cepeda A.J."/>
            <person name="Yan W."/>
            <person name="Fan B."/>
            <person name="Jiang Y."/>
            <person name="Adhikari A."/>
            <person name="Zheng C.-J."/>
            <person name="Schuster L."/>
            <person name="Cowan T.M."/>
            <person name="Smanski M.J."/>
            <person name="Chevrette M.G."/>
            <person name="De Carvalho L.P.S."/>
            <person name="Shen B."/>
        </authorList>
    </citation>
    <scope>NUCLEOTIDE SEQUENCE [LARGE SCALE GENOMIC DNA]</scope>
    <source>
        <strain evidence="18 19">NPDC050545</strain>
    </source>
</reference>
<evidence type="ECO:0000256" key="16">
    <source>
        <dbReference type="SAM" id="Phobius"/>
    </source>
</evidence>
<dbReference type="InterPro" id="IPR011712">
    <property type="entry name" value="Sig_transdc_His_kin_sub3_dim/P"/>
</dbReference>
<comment type="function">
    <text evidence="14">Member of the two-component regulatory system NreB/NreC involved in the control of dissimilatory nitrate/nitrite reduction in response to oxygen. NreB functions as a direct oxygen sensor histidine kinase which is autophosphorylated, in the absence of oxygen, probably at the conserved histidine residue, and transfers its phosphate group probably to a conserved aspartate residue of NreC. NreB/NreC activates the expression of the nitrate (narGHJI) and nitrite (nir) reductase operons, as well as the putative nitrate transporter gene narT.</text>
</comment>
<dbReference type="RefSeq" id="WP_397078128.1">
    <property type="nucleotide sequence ID" value="NZ_JBITGY010000001.1"/>
</dbReference>
<feature type="transmembrane region" description="Helical" evidence="16">
    <location>
        <begin position="135"/>
        <end position="153"/>
    </location>
</feature>
<dbReference type="PIRSF" id="PIRSF037434">
    <property type="entry name" value="STHK_ChrS"/>
    <property type="match status" value="1"/>
</dbReference>
<evidence type="ECO:0000256" key="14">
    <source>
        <dbReference type="ARBA" id="ARBA00024827"/>
    </source>
</evidence>
<dbReference type="PRINTS" id="PR00344">
    <property type="entry name" value="BCTRLSENSOR"/>
</dbReference>
<evidence type="ECO:0000313" key="19">
    <source>
        <dbReference type="Proteomes" id="UP001612741"/>
    </source>
</evidence>
<evidence type="ECO:0000256" key="11">
    <source>
        <dbReference type="ARBA" id="ARBA00023004"/>
    </source>
</evidence>
<evidence type="ECO:0000256" key="5">
    <source>
        <dbReference type="ARBA" id="ARBA00017322"/>
    </source>
</evidence>
<dbReference type="Gene3D" id="1.20.5.1930">
    <property type="match status" value="1"/>
</dbReference>
<evidence type="ECO:0000256" key="15">
    <source>
        <dbReference type="ARBA" id="ARBA00030800"/>
    </source>
</evidence>
<dbReference type="InterPro" id="IPR050482">
    <property type="entry name" value="Sensor_HK_TwoCompSys"/>
</dbReference>
<keyword evidence="13" id="KW-0411">Iron-sulfur</keyword>
<comment type="caution">
    <text evidence="18">The sequence shown here is derived from an EMBL/GenBank/DDBJ whole genome shotgun (WGS) entry which is preliminary data.</text>
</comment>
<keyword evidence="10 18" id="KW-0418">Kinase</keyword>
<gene>
    <name evidence="18" type="ORF">ACIBG2_02245</name>
</gene>
<evidence type="ECO:0000256" key="9">
    <source>
        <dbReference type="ARBA" id="ARBA00022723"/>
    </source>
</evidence>
<evidence type="ECO:0000256" key="4">
    <source>
        <dbReference type="ARBA" id="ARBA00012438"/>
    </source>
</evidence>
<keyword evidence="8" id="KW-0808">Transferase</keyword>
<keyword evidence="11" id="KW-0408">Iron</keyword>
<keyword evidence="16" id="KW-1133">Transmembrane helix</keyword>
<dbReference type="InterPro" id="IPR004358">
    <property type="entry name" value="Sig_transdc_His_kin-like_C"/>
</dbReference>
<feature type="transmembrane region" description="Helical" evidence="16">
    <location>
        <begin position="103"/>
        <end position="123"/>
    </location>
</feature>
<dbReference type="InterPro" id="IPR003594">
    <property type="entry name" value="HATPase_dom"/>
</dbReference>
<evidence type="ECO:0000256" key="10">
    <source>
        <dbReference type="ARBA" id="ARBA00022777"/>
    </source>
</evidence>
<keyword evidence="16" id="KW-0812">Transmembrane</keyword>
<dbReference type="Proteomes" id="UP001612741">
    <property type="component" value="Unassembled WGS sequence"/>
</dbReference>
<evidence type="ECO:0000313" key="18">
    <source>
        <dbReference type="EMBL" id="MFI6496170.1"/>
    </source>
</evidence>
<sequence>MIRWPHAFHLLFYVCLATPSALTALLGIGGGRPLTLGLAAVMGAYYWLFVVRGDVEQPRLHPMIWHFLVLLCLLFLLVRREPIFEVAQFGMCPLPWVMLPRRWGYAGAVALVLTSFGAGGRLAEAASDPRVLGPLVANVGLTMIMGMFANHLIKEGEVGVLEERARLAREIHDTLAQGFSGIIAQLEAAEQAIDDPPAVRRRIRVAKELARENLGEARRSVEALRPEPLRRARLDMALTDVAARWSAAGGVPATVAVDGRARPLDPEVEATLLRAAQEGLANAAKHARARRVAITLSYMDAEVTLDVLDDGRGFTTEQTGGYGLTAMRERAAAVGGSVTVESAPGEGTALCVSIPCA</sequence>
<dbReference type="Pfam" id="PF02518">
    <property type="entry name" value="HATPase_c"/>
    <property type="match status" value="1"/>
</dbReference>
<keyword evidence="19" id="KW-1185">Reference proteome</keyword>
<dbReference type="SUPFAM" id="SSF55874">
    <property type="entry name" value="ATPase domain of HSP90 chaperone/DNA topoisomerase II/histidine kinase"/>
    <property type="match status" value="1"/>
</dbReference>
<dbReference type="SMART" id="SM00387">
    <property type="entry name" value="HATPase_c"/>
    <property type="match status" value="1"/>
</dbReference>
<keyword evidence="6" id="KW-0004">4Fe-4S</keyword>